<dbReference type="PANTHER" id="PTHR30471">
    <property type="entry name" value="DNA REPAIR PROTEIN RADC"/>
    <property type="match status" value="1"/>
</dbReference>
<dbReference type="Proteomes" id="UP000654279">
    <property type="component" value="Unassembled WGS sequence"/>
</dbReference>
<protein>
    <submittedName>
        <fullName evidence="9">DNA repair protein RadC</fullName>
    </submittedName>
</protein>
<evidence type="ECO:0000259" key="8">
    <source>
        <dbReference type="PROSITE" id="PS50249"/>
    </source>
</evidence>
<evidence type="ECO:0000256" key="5">
    <source>
        <dbReference type="ARBA" id="ARBA00022833"/>
    </source>
</evidence>
<dbReference type="GO" id="GO:0006508">
    <property type="term" value="P:proteolysis"/>
    <property type="evidence" value="ECO:0007669"/>
    <property type="project" value="UniProtKB-KW"/>
</dbReference>
<name>A0A926D0Q1_9FIRM</name>
<dbReference type="PANTHER" id="PTHR30471:SF3">
    <property type="entry name" value="UPF0758 PROTEIN YEES-RELATED"/>
    <property type="match status" value="1"/>
</dbReference>
<evidence type="ECO:0000256" key="3">
    <source>
        <dbReference type="ARBA" id="ARBA00022723"/>
    </source>
</evidence>
<evidence type="ECO:0000256" key="4">
    <source>
        <dbReference type="ARBA" id="ARBA00022801"/>
    </source>
</evidence>
<keyword evidence="4" id="KW-0378">Hydrolase</keyword>
<organism evidence="9 10">
    <name type="scientific">Luoshenia tenuis</name>
    <dbReference type="NCBI Taxonomy" id="2763654"/>
    <lineage>
        <taxon>Bacteria</taxon>
        <taxon>Bacillati</taxon>
        <taxon>Bacillota</taxon>
        <taxon>Clostridia</taxon>
        <taxon>Christensenellales</taxon>
        <taxon>Christensenellaceae</taxon>
        <taxon>Luoshenia</taxon>
    </lineage>
</organism>
<dbReference type="EMBL" id="JACRSO010000003">
    <property type="protein sequence ID" value="MBC8529276.1"/>
    <property type="molecule type" value="Genomic_DNA"/>
</dbReference>
<accession>A0A926D0Q1</accession>
<proteinExistence type="inferred from homology"/>
<dbReference type="AlphaFoldDB" id="A0A926D0Q1"/>
<keyword evidence="3" id="KW-0479">Metal-binding</keyword>
<dbReference type="InterPro" id="IPR001405">
    <property type="entry name" value="UPF0758"/>
</dbReference>
<evidence type="ECO:0000313" key="10">
    <source>
        <dbReference type="Proteomes" id="UP000654279"/>
    </source>
</evidence>
<dbReference type="Pfam" id="PF20582">
    <property type="entry name" value="UPF0758_N"/>
    <property type="match status" value="1"/>
</dbReference>
<dbReference type="InterPro" id="IPR037518">
    <property type="entry name" value="MPN"/>
</dbReference>
<dbReference type="InterPro" id="IPR046778">
    <property type="entry name" value="UPF0758_N"/>
</dbReference>
<dbReference type="PROSITE" id="PS50249">
    <property type="entry name" value="MPN"/>
    <property type="match status" value="1"/>
</dbReference>
<dbReference type="GO" id="GO:0046872">
    <property type="term" value="F:metal ion binding"/>
    <property type="evidence" value="ECO:0007669"/>
    <property type="project" value="UniProtKB-KW"/>
</dbReference>
<evidence type="ECO:0000256" key="6">
    <source>
        <dbReference type="ARBA" id="ARBA00023049"/>
    </source>
</evidence>
<keyword evidence="5" id="KW-0862">Zinc</keyword>
<dbReference type="Pfam" id="PF04002">
    <property type="entry name" value="RadC"/>
    <property type="match status" value="1"/>
</dbReference>
<dbReference type="Gene3D" id="3.40.140.10">
    <property type="entry name" value="Cytidine Deaminase, domain 2"/>
    <property type="match status" value="1"/>
</dbReference>
<evidence type="ECO:0000256" key="7">
    <source>
        <dbReference type="RuleBase" id="RU003797"/>
    </source>
</evidence>
<dbReference type="InterPro" id="IPR010994">
    <property type="entry name" value="RuvA_2-like"/>
</dbReference>
<feature type="domain" description="MPN" evidence="8">
    <location>
        <begin position="98"/>
        <end position="221"/>
    </location>
</feature>
<evidence type="ECO:0000256" key="2">
    <source>
        <dbReference type="ARBA" id="ARBA00022670"/>
    </source>
</evidence>
<reference evidence="9" key="1">
    <citation type="submission" date="2020-08" db="EMBL/GenBank/DDBJ databases">
        <title>Genome public.</title>
        <authorList>
            <person name="Liu C."/>
            <person name="Sun Q."/>
        </authorList>
    </citation>
    <scope>NUCLEOTIDE SEQUENCE</scope>
    <source>
        <strain evidence="9">NSJ-44</strain>
    </source>
</reference>
<dbReference type="InterPro" id="IPR025657">
    <property type="entry name" value="RadC_JAB"/>
</dbReference>
<dbReference type="Gene3D" id="1.10.150.20">
    <property type="entry name" value="5' to 3' exonuclease, C-terminal subdomain"/>
    <property type="match status" value="1"/>
</dbReference>
<dbReference type="NCBIfam" id="TIGR00608">
    <property type="entry name" value="radc"/>
    <property type="match status" value="1"/>
</dbReference>
<keyword evidence="2" id="KW-0645">Protease</keyword>
<comment type="similarity">
    <text evidence="1 7">Belongs to the UPF0758 family.</text>
</comment>
<comment type="caution">
    <text evidence="9">The sequence shown here is derived from an EMBL/GenBank/DDBJ whole genome shotgun (WGS) entry which is preliminary data.</text>
</comment>
<gene>
    <name evidence="9" type="primary">radC</name>
    <name evidence="9" type="ORF">H8699_07540</name>
</gene>
<dbReference type="RefSeq" id="WP_249285151.1">
    <property type="nucleotide sequence ID" value="NZ_JACRSO010000003.1"/>
</dbReference>
<dbReference type="GO" id="GO:0008237">
    <property type="term" value="F:metallopeptidase activity"/>
    <property type="evidence" value="ECO:0007669"/>
    <property type="project" value="UniProtKB-KW"/>
</dbReference>
<sequence length="276" mass="30905">MHEGHRNRMRDKLLSGGIENFEEHEIIEVLLYYCIPRQNTNEIAHALLEQFGSLRGVLDANADELQKVPGIGPNAAVFLTMLPQVLRRYELERFEKRPLLGDSTSSSLFVYELLKGLPEERCVSLYLDTRSRLIHYEILGSGIANQVGIQSRKVLEGAMRHRAVSVIIAHNHPGGSRTPSSGDLAVTYDVMNTLSAGGVRLLDHLIVTNEGVTSLENLGLLKEKDPQKTKEIAEVYEILNKTAFDGGKGKDDKEVAKLRDLLQDKQRILRKINGEE</sequence>
<evidence type="ECO:0000313" key="9">
    <source>
        <dbReference type="EMBL" id="MBC8529276.1"/>
    </source>
</evidence>
<keyword evidence="6" id="KW-0482">Metalloprotease</keyword>
<evidence type="ECO:0000256" key="1">
    <source>
        <dbReference type="ARBA" id="ARBA00010243"/>
    </source>
</evidence>
<dbReference type="SUPFAM" id="SSF47781">
    <property type="entry name" value="RuvA domain 2-like"/>
    <property type="match status" value="1"/>
</dbReference>
<keyword evidence="10" id="KW-1185">Reference proteome</keyword>